<dbReference type="CDD" id="cd02440">
    <property type="entry name" value="AdoMet_MTases"/>
    <property type="match status" value="1"/>
</dbReference>
<reference evidence="2 3" key="1">
    <citation type="submission" date="2019-02" db="EMBL/GenBank/DDBJ databases">
        <title>Deep-cultivation of Planctomycetes and their phenomic and genomic characterization uncovers novel biology.</title>
        <authorList>
            <person name="Wiegand S."/>
            <person name="Jogler M."/>
            <person name="Boedeker C."/>
            <person name="Pinto D."/>
            <person name="Vollmers J."/>
            <person name="Rivas-Marin E."/>
            <person name="Kohn T."/>
            <person name="Peeters S.H."/>
            <person name="Heuer A."/>
            <person name="Rast P."/>
            <person name="Oberbeckmann S."/>
            <person name="Bunk B."/>
            <person name="Jeske O."/>
            <person name="Meyerdierks A."/>
            <person name="Storesund J.E."/>
            <person name="Kallscheuer N."/>
            <person name="Luecker S."/>
            <person name="Lage O.M."/>
            <person name="Pohl T."/>
            <person name="Merkel B.J."/>
            <person name="Hornburger P."/>
            <person name="Mueller R.-W."/>
            <person name="Bruemmer F."/>
            <person name="Labrenz M."/>
            <person name="Spormann A.M."/>
            <person name="Op den Camp H."/>
            <person name="Overmann J."/>
            <person name="Amann R."/>
            <person name="Jetten M.S.M."/>
            <person name="Mascher T."/>
            <person name="Medema M.H."/>
            <person name="Devos D.P."/>
            <person name="Kaster A.-K."/>
            <person name="Ovreas L."/>
            <person name="Rohde M."/>
            <person name="Galperin M.Y."/>
            <person name="Jogler C."/>
        </authorList>
    </citation>
    <scope>NUCLEOTIDE SEQUENCE [LARGE SCALE GENOMIC DNA]</scope>
    <source>
        <strain evidence="2 3">Pan189</strain>
    </source>
</reference>
<dbReference type="RefSeq" id="WP_310821263.1">
    <property type="nucleotide sequence ID" value="NZ_CP036268.1"/>
</dbReference>
<dbReference type="InterPro" id="IPR013216">
    <property type="entry name" value="Methyltransf_11"/>
</dbReference>
<dbReference type="EMBL" id="CP036268">
    <property type="protein sequence ID" value="QDT37431.1"/>
    <property type="molecule type" value="Genomic_DNA"/>
</dbReference>
<feature type="domain" description="Methyltransferase type 11" evidence="1">
    <location>
        <begin position="51"/>
        <end position="100"/>
    </location>
</feature>
<dbReference type="GO" id="GO:0008757">
    <property type="term" value="F:S-adenosylmethionine-dependent methyltransferase activity"/>
    <property type="evidence" value="ECO:0007669"/>
    <property type="project" value="InterPro"/>
</dbReference>
<evidence type="ECO:0000259" key="1">
    <source>
        <dbReference type="Pfam" id="PF08241"/>
    </source>
</evidence>
<dbReference type="Proteomes" id="UP000317318">
    <property type="component" value="Chromosome"/>
</dbReference>
<organism evidence="2 3">
    <name type="scientific">Stratiformator vulcanicus</name>
    <dbReference type="NCBI Taxonomy" id="2527980"/>
    <lineage>
        <taxon>Bacteria</taxon>
        <taxon>Pseudomonadati</taxon>
        <taxon>Planctomycetota</taxon>
        <taxon>Planctomycetia</taxon>
        <taxon>Planctomycetales</taxon>
        <taxon>Planctomycetaceae</taxon>
        <taxon>Stratiformator</taxon>
    </lineage>
</organism>
<evidence type="ECO:0000313" key="3">
    <source>
        <dbReference type="Proteomes" id="UP000317318"/>
    </source>
</evidence>
<evidence type="ECO:0000313" key="2">
    <source>
        <dbReference type="EMBL" id="QDT37431.1"/>
    </source>
</evidence>
<dbReference type="Pfam" id="PF08241">
    <property type="entry name" value="Methyltransf_11"/>
    <property type="match status" value="1"/>
</dbReference>
<accession>A0A517R0N8</accession>
<name>A0A517R0N8_9PLAN</name>
<sequence>MFVKYVRERTDLFDGRPKRLLHVAPESHIAAILKGVPNIDYLSADLDSPHAMVKMDITQIEFPDNSFDIIYCSHVLEHVTEDRQAMREFRRVLKSDGWAILQVPITADITDEDPSVTDPDERLKRFGQHDHVRRYGPDYADRLAESGFDVTVDDWGSQLSPATVKKYGIAPEELIYFCRKG</sequence>
<dbReference type="SUPFAM" id="SSF53335">
    <property type="entry name" value="S-adenosyl-L-methionine-dependent methyltransferases"/>
    <property type="match status" value="1"/>
</dbReference>
<dbReference type="InterPro" id="IPR029063">
    <property type="entry name" value="SAM-dependent_MTases_sf"/>
</dbReference>
<gene>
    <name evidence="2" type="primary">ycgJ</name>
    <name evidence="2" type="ORF">Pan189_18110</name>
</gene>
<dbReference type="GO" id="GO:0032259">
    <property type="term" value="P:methylation"/>
    <property type="evidence" value="ECO:0007669"/>
    <property type="project" value="UniProtKB-KW"/>
</dbReference>
<keyword evidence="2" id="KW-0808">Transferase</keyword>
<protein>
    <submittedName>
        <fullName evidence="2">Putative methyltransferase YcgJ</fullName>
        <ecNumber evidence="2">2.1.1.-</ecNumber>
    </submittedName>
</protein>
<dbReference type="EC" id="2.1.1.-" evidence="2"/>
<keyword evidence="2" id="KW-0489">Methyltransferase</keyword>
<dbReference type="AlphaFoldDB" id="A0A517R0N8"/>
<keyword evidence="3" id="KW-1185">Reference proteome</keyword>
<dbReference type="KEGG" id="svp:Pan189_18110"/>
<proteinExistence type="predicted"/>
<dbReference type="Gene3D" id="3.40.50.150">
    <property type="entry name" value="Vaccinia Virus protein VP39"/>
    <property type="match status" value="1"/>
</dbReference>